<reference evidence="9 10" key="1">
    <citation type="submission" date="2016-10" db="EMBL/GenBank/DDBJ databases">
        <authorList>
            <person name="de Groot N.N."/>
        </authorList>
    </citation>
    <scope>NUCLEOTIDE SEQUENCE [LARGE SCALE GENOMIC DNA]</scope>
    <source>
        <strain evidence="9 10">DSM 46701</strain>
    </source>
</reference>
<dbReference type="InterPro" id="IPR001920">
    <property type="entry name" value="Asp/Glu_race"/>
</dbReference>
<dbReference type="GO" id="GO:0009252">
    <property type="term" value="P:peptidoglycan biosynthetic process"/>
    <property type="evidence" value="ECO:0007669"/>
    <property type="project" value="UniProtKB-UniRule"/>
</dbReference>
<evidence type="ECO:0000256" key="8">
    <source>
        <dbReference type="HAMAP-Rule" id="MF_00258"/>
    </source>
</evidence>
<comment type="catalytic activity">
    <reaction evidence="1 8">
        <text>L-glutamate = D-glutamate</text>
        <dbReference type="Rhea" id="RHEA:12813"/>
        <dbReference type="ChEBI" id="CHEBI:29985"/>
        <dbReference type="ChEBI" id="CHEBI:29986"/>
        <dbReference type="EC" id="5.1.1.3"/>
    </reaction>
</comment>
<feature type="binding site" evidence="8">
    <location>
        <begin position="48"/>
        <end position="49"/>
    </location>
    <ligand>
        <name>substrate</name>
    </ligand>
</feature>
<evidence type="ECO:0000313" key="9">
    <source>
        <dbReference type="EMBL" id="SEN00665.1"/>
    </source>
</evidence>
<dbReference type="GO" id="GO:0008881">
    <property type="term" value="F:glutamate racemase activity"/>
    <property type="evidence" value="ECO:0007669"/>
    <property type="project" value="UniProtKB-UniRule"/>
</dbReference>
<dbReference type="NCBIfam" id="TIGR00067">
    <property type="entry name" value="glut_race"/>
    <property type="match status" value="1"/>
</dbReference>
<dbReference type="UniPathway" id="UPA00219"/>
<dbReference type="NCBIfam" id="NF002035">
    <property type="entry name" value="PRK00865.1-3"/>
    <property type="match status" value="1"/>
</dbReference>
<dbReference type="HAMAP" id="MF_00258">
    <property type="entry name" value="Glu_racemase"/>
    <property type="match status" value="1"/>
</dbReference>
<keyword evidence="10" id="KW-1185">Reference proteome</keyword>
<dbReference type="Gene3D" id="3.40.50.1860">
    <property type="match status" value="2"/>
</dbReference>
<keyword evidence="3 8" id="KW-0133">Cell shape</keyword>
<organism evidence="9 10">
    <name type="scientific">Lihuaxuella thermophila</name>
    <dbReference type="NCBI Taxonomy" id="1173111"/>
    <lineage>
        <taxon>Bacteria</taxon>
        <taxon>Bacillati</taxon>
        <taxon>Bacillota</taxon>
        <taxon>Bacilli</taxon>
        <taxon>Bacillales</taxon>
        <taxon>Thermoactinomycetaceae</taxon>
        <taxon>Lihuaxuella</taxon>
    </lineage>
</organism>
<name>A0A1H8D095_9BACL</name>
<evidence type="ECO:0000256" key="3">
    <source>
        <dbReference type="ARBA" id="ARBA00022960"/>
    </source>
</evidence>
<dbReference type="AlphaFoldDB" id="A0A1H8D095"/>
<dbReference type="Proteomes" id="UP000199695">
    <property type="component" value="Unassembled WGS sequence"/>
</dbReference>
<feature type="binding site" evidence="8">
    <location>
        <begin position="16"/>
        <end position="17"/>
    </location>
    <ligand>
        <name>substrate</name>
    </ligand>
</feature>
<evidence type="ECO:0000256" key="6">
    <source>
        <dbReference type="ARBA" id="ARBA00023316"/>
    </source>
</evidence>
<dbReference type="GO" id="GO:0071555">
    <property type="term" value="P:cell wall organization"/>
    <property type="evidence" value="ECO:0007669"/>
    <property type="project" value="UniProtKB-KW"/>
</dbReference>
<gene>
    <name evidence="8" type="primary">murI</name>
    <name evidence="9" type="ORF">SAMN05444955_104219</name>
</gene>
<dbReference type="STRING" id="1173111.SAMN05444955_104219"/>
<evidence type="ECO:0000256" key="2">
    <source>
        <dbReference type="ARBA" id="ARBA00013090"/>
    </source>
</evidence>
<dbReference type="InterPro" id="IPR033134">
    <property type="entry name" value="Asp/Glu_racemase_AS_2"/>
</dbReference>
<feature type="active site" description="Proton donor/acceptor" evidence="8">
    <location>
        <position position="79"/>
    </location>
</feature>
<keyword evidence="5 8" id="KW-0413">Isomerase</keyword>
<dbReference type="FunFam" id="3.40.50.1860:FF:000002">
    <property type="entry name" value="Glutamate racemase"/>
    <property type="match status" value="1"/>
</dbReference>
<proteinExistence type="inferred from homology"/>
<dbReference type="SUPFAM" id="SSF53681">
    <property type="entry name" value="Aspartate/glutamate racemase"/>
    <property type="match status" value="2"/>
</dbReference>
<dbReference type="PANTHER" id="PTHR21198">
    <property type="entry name" value="GLUTAMATE RACEMASE"/>
    <property type="match status" value="1"/>
</dbReference>
<comment type="pathway">
    <text evidence="8">Cell wall biogenesis; peptidoglycan biosynthesis.</text>
</comment>
<feature type="binding site" evidence="8">
    <location>
        <begin position="191"/>
        <end position="192"/>
    </location>
    <ligand>
        <name>substrate</name>
    </ligand>
</feature>
<feature type="binding site" evidence="8">
    <location>
        <begin position="80"/>
        <end position="81"/>
    </location>
    <ligand>
        <name>substrate</name>
    </ligand>
</feature>
<dbReference type="PANTHER" id="PTHR21198:SF2">
    <property type="entry name" value="GLUTAMATE RACEMASE"/>
    <property type="match status" value="1"/>
</dbReference>
<keyword evidence="4 8" id="KW-0573">Peptidoglycan synthesis</keyword>
<comment type="similarity">
    <text evidence="8">Belongs to the aspartate/glutamate racemases family.</text>
</comment>
<feature type="active site" description="Proton donor/acceptor" evidence="8">
    <location>
        <position position="190"/>
    </location>
</feature>
<evidence type="ECO:0000256" key="1">
    <source>
        <dbReference type="ARBA" id="ARBA00001602"/>
    </source>
</evidence>
<protein>
    <recommendedName>
        <fullName evidence="7 8">Glutamate racemase</fullName>
        <ecNumber evidence="2 8">5.1.1.3</ecNumber>
    </recommendedName>
</protein>
<dbReference type="GO" id="GO:0042802">
    <property type="term" value="F:identical protein binding"/>
    <property type="evidence" value="ECO:0007669"/>
    <property type="project" value="UniProtKB-ARBA"/>
</dbReference>
<dbReference type="Pfam" id="PF01177">
    <property type="entry name" value="Asp_Glu_race"/>
    <property type="match status" value="1"/>
</dbReference>
<dbReference type="GO" id="GO:0008360">
    <property type="term" value="P:regulation of cell shape"/>
    <property type="evidence" value="ECO:0007669"/>
    <property type="project" value="UniProtKB-KW"/>
</dbReference>
<evidence type="ECO:0000256" key="7">
    <source>
        <dbReference type="ARBA" id="ARBA00070053"/>
    </source>
</evidence>
<dbReference type="EC" id="5.1.1.3" evidence="2 8"/>
<keyword evidence="6 8" id="KW-0961">Cell wall biogenesis/degradation</keyword>
<dbReference type="EMBL" id="FOCQ01000004">
    <property type="protein sequence ID" value="SEN00665.1"/>
    <property type="molecule type" value="Genomic_DNA"/>
</dbReference>
<dbReference type="InterPro" id="IPR015942">
    <property type="entry name" value="Asp/Glu/hydantoin_racemase"/>
</dbReference>
<evidence type="ECO:0000256" key="4">
    <source>
        <dbReference type="ARBA" id="ARBA00022984"/>
    </source>
</evidence>
<dbReference type="PROSITE" id="PS00924">
    <property type="entry name" value="ASP_GLU_RACEMASE_2"/>
    <property type="match status" value="1"/>
</dbReference>
<evidence type="ECO:0000256" key="5">
    <source>
        <dbReference type="ARBA" id="ARBA00023235"/>
    </source>
</evidence>
<comment type="function">
    <text evidence="8">Provides the (R)-glutamate required for cell wall biosynthesis.</text>
</comment>
<sequence>MHMTYPASEYAIGILDSGVGGLTVAKEVMRQLPRETIYYFGDTKRCPYGPRSEKEVRQFTFEIVNFLLQFPLKAILIACNTATAAALNAVKERVGIPVLGVIEPGARAAIKASRQNRIGVIGTQGTIQSKAYEKALQRIHPDITVYSLACPAFVPLVESGYRHTRVAEEVVAETLKPFQAVQLDTLILGCTHYPLLYEPIAKVMGKEVAIISSAEETAVELSTILQHKNLLSGKEKTAHCFFTTGEADSFARIAEDWLGRPVRVETVELTPVEKLTG</sequence>
<dbReference type="InterPro" id="IPR004391">
    <property type="entry name" value="Glu_race"/>
</dbReference>
<accession>A0A1H8D095</accession>
<evidence type="ECO:0000313" key="10">
    <source>
        <dbReference type="Proteomes" id="UP000199695"/>
    </source>
</evidence>